<keyword evidence="4" id="KW-1015">Disulfide bond</keyword>
<dbReference type="Gene3D" id="3.40.30.10">
    <property type="entry name" value="Glutaredoxin"/>
    <property type="match status" value="1"/>
</dbReference>
<dbReference type="EMBL" id="CADCUP010000003">
    <property type="protein sequence ID" value="CAA9371195.1"/>
    <property type="molecule type" value="Genomic_DNA"/>
</dbReference>
<feature type="domain" description="Thioredoxin" evidence="7">
    <location>
        <begin position="31"/>
        <end position="173"/>
    </location>
</feature>
<accession>A0A6J4N2I3</accession>
<keyword evidence="6" id="KW-0732">Signal</keyword>
<proteinExistence type="predicted"/>
<evidence type="ECO:0000256" key="3">
    <source>
        <dbReference type="ARBA" id="ARBA00022968"/>
    </source>
</evidence>
<dbReference type="Pfam" id="PF08534">
    <property type="entry name" value="Redoxin"/>
    <property type="match status" value="1"/>
</dbReference>
<dbReference type="RefSeq" id="WP_295656035.1">
    <property type="nucleotide sequence ID" value="NZ_CADCUP010000003.1"/>
</dbReference>
<comment type="subcellular location">
    <subcellularLocation>
        <location evidence="1">Cell envelope</location>
    </subcellularLocation>
</comment>
<gene>
    <name evidence="8" type="ORF">AVDCRST_MAG06-77</name>
</gene>
<dbReference type="CDD" id="cd02966">
    <property type="entry name" value="TlpA_like_family"/>
    <property type="match status" value="1"/>
</dbReference>
<evidence type="ECO:0000313" key="8">
    <source>
        <dbReference type="EMBL" id="CAA9371195.1"/>
    </source>
</evidence>
<dbReference type="InterPro" id="IPR013766">
    <property type="entry name" value="Thioredoxin_domain"/>
</dbReference>
<dbReference type="PROSITE" id="PS00194">
    <property type="entry name" value="THIOREDOXIN_1"/>
    <property type="match status" value="1"/>
</dbReference>
<keyword evidence="3" id="KW-0735">Signal-anchor</keyword>
<keyword evidence="5" id="KW-0676">Redox-active center</keyword>
<evidence type="ECO:0000256" key="6">
    <source>
        <dbReference type="SAM" id="SignalP"/>
    </source>
</evidence>
<dbReference type="PANTHER" id="PTHR42852:SF6">
    <property type="entry name" value="THIOL:DISULFIDE INTERCHANGE PROTEIN DSBE"/>
    <property type="match status" value="1"/>
</dbReference>
<evidence type="ECO:0000256" key="1">
    <source>
        <dbReference type="ARBA" id="ARBA00004196"/>
    </source>
</evidence>
<keyword evidence="2" id="KW-0201">Cytochrome c-type biogenesis</keyword>
<dbReference type="InterPro" id="IPR036249">
    <property type="entry name" value="Thioredoxin-like_sf"/>
</dbReference>
<keyword evidence="3" id="KW-0812">Transmembrane</keyword>
<evidence type="ECO:0000256" key="4">
    <source>
        <dbReference type="ARBA" id="ARBA00023157"/>
    </source>
</evidence>
<dbReference type="SUPFAM" id="SSF52833">
    <property type="entry name" value="Thioredoxin-like"/>
    <property type="match status" value="1"/>
</dbReference>
<feature type="signal peptide" evidence="6">
    <location>
        <begin position="1"/>
        <end position="22"/>
    </location>
</feature>
<evidence type="ECO:0000259" key="7">
    <source>
        <dbReference type="PROSITE" id="PS51352"/>
    </source>
</evidence>
<dbReference type="InterPro" id="IPR017937">
    <property type="entry name" value="Thioredoxin_CS"/>
</dbReference>
<dbReference type="GO" id="GO:0030313">
    <property type="term" value="C:cell envelope"/>
    <property type="evidence" value="ECO:0007669"/>
    <property type="project" value="UniProtKB-SubCell"/>
</dbReference>
<dbReference type="PROSITE" id="PS51257">
    <property type="entry name" value="PROKAR_LIPOPROTEIN"/>
    <property type="match status" value="1"/>
</dbReference>
<feature type="chain" id="PRO_5038721532" evidence="6">
    <location>
        <begin position="23"/>
        <end position="176"/>
    </location>
</feature>
<organism evidence="8">
    <name type="scientific">uncultured Nocardioides sp</name>
    <dbReference type="NCBI Taxonomy" id="198441"/>
    <lineage>
        <taxon>Bacteria</taxon>
        <taxon>Bacillati</taxon>
        <taxon>Actinomycetota</taxon>
        <taxon>Actinomycetes</taxon>
        <taxon>Propionibacteriales</taxon>
        <taxon>Nocardioidaceae</taxon>
        <taxon>Nocardioides</taxon>
        <taxon>environmental samples</taxon>
    </lineage>
</organism>
<dbReference type="PROSITE" id="PS51352">
    <property type="entry name" value="THIOREDOXIN_2"/>
    <property type="match status" value="1"/>
</dbReference>
<dbReference type="PANTHER" id="PTHR42852">
    <property type="entry name" value="THIOL:DISULFIDE INTERCHANGE PROTEIN DSBE"/>
    <property type="match status" value="1"/>
</dbReference>
<dbReference type="InterPro" id="IPR013740">
    <property type="entry name" value="Redoxin"/>
</dbReference>
<sequence>MRPYAAALAAAALLLTGCDSGAVDERPDEEQTLPQPLPELTLDAFGSDAEPLQLADVRGPAVINLWASWCGPCRKEMPILEELQQSDAGVEVIGVDFQDARTAEAQELVERTGVTYPLYEDYEGELNGLAPFPAMRGLPFLAFVDEEGRVVHQEFVIIDDLAEIEGLVQEHLGVGA</sequence>
<evidence type="ECO:0000256" key="2">
    <source>
        <dbReference type="ARBA" id="ARBA00022748"/>
    </source>
</evidence>
<name>A0A6J4N2I3_9ACTN</name>
<dbReference type="InterPro" id="IPR050553">
    <property type="entry name" value="Thioredoxin_ResA/DsbE_sf"/>
</dbReference>
<protein>
    <submittedName>
        <fullName evidence="8">Redoxin</fullName>
    </submittedName>
</protein>
<evidence type="ECO:0000256" key="5">
    <source>
        <dbReference type="ARBA" id="ARBA00023284"/>
    </source>
</evidence>
<dbReference type="AlphaFoldDB" id="A0A6J4N2I3"/>
<dbReference type="GO" id="GO:0017004">
    <property type="term" value="P:cytochrome complex assembly"/>
    <property type="evidence" value="ECO:0007669"/>
    <property type="project" value="UniProtKB-KW"/>
</dbReference>
<reference evidence="8" key="1">
    <citation type="submission" date="2020-02" db="EMBL/GenBank/DDBJ databases">
        <authorList>
            <person name="Meier V. D."/>
        </authorList>
    </citation>
    <scope>NUCLEOTIDE SEQUENCE</scope>
    <source>
        <strain evidence="8">AVDCRST_MAG06</strain>
    </source>
</reference>
<dbReference type="GO" id="GO:0016491">
    <property type="term" value="F:oxidoreductase activity"/>
    <property type="evidence" value="ECO:0007669"/>
    <property type="project" value="InterPro"/>
</dbReference>